<evidence type="ECO:0000313" key="3">
    <source>
        <dbReference type="Proteomes" id="UP000275408"/>
    </source>
</evidence>
<protein>
    <submittedName>
        <fullName evidence="2">Uncharacterized protein</fullName>
    </submittedName>
</protein>
<dbReference type="Proteomes" id="UP000275408">
    <property type="component" value="Unassembled WGS sequence"/>
</dbReference>
<feature type="non-terminal residue" evidence="2">
    <location>
        <position position="1"/>
    </location>
</feature>
<reference evidence="2 3" key="1">
    <citation type="journal article" date="2018" name="Sci. Rep.">
        <title>Comparative analysis of the Pocillopora damicornis genome highlights role of immune system in coral evolution.</title>
        <authorList>
            <person name="Cunning R."/>
            <person name="Bay R.A."/>
            <person name="Gillette P."/>
            <person name="Baker A.C."/>
            <person name="Traylor-Knowles N."/>
        </authorList>
    </citation>
    <scope>NUCLEOTIDE SEQUENCE [LARGE SCALE GENOMIC DNA]</scope>
    <source>
        <strain evidence="2">RSMAS</strain>
        <tissue evidence="2">Whole animal</tissue>
    </source>
</reference>
<feature type="region of interest" description="Disordered" evidence="1">
    <location>
        <begin position="1"/>
        <end position="37"/>
    </location>
</feature>
<gene>
    <name evidence="2" type="ORF">pdam_00025718</name>
</gene>
<dbReference type="EMBL" id="RCHS01001995">
    <property type="protein sequence ID" value="RMX50259.1"/>
    <property type="molecule type" value="Genomic_DNA"/>
</dbReference>
<organism evidence="2 3">
    <name type="scientific">Pocillopora damicornis</name>
    <name type="common">Cauliflower coral</name>
    <name type="synonym">Millepora damicornis</name>
    <dbReference type="NCBI Taxonomy" id="46731"/>
    <lineage>
        <taxon>Eukaryota</taxon>
        <taxon>Metazoa</taxon>
        <taxon>Cnidaria</taxon>
        <taxon>Anthozoa</taxon>
        <taxon>Hexacorallia</taxon>
        <taxon>Scleractinia</taxon>
        <taxon>Astrocoeniina</taxon>
        <taxon>Pocilloporidae</taxon>
        <taxon>Pocillopora</taxon>
    </lineage>
</organism>
<sequence length="280" mass="32463">EVQNLMSSKVTGKNPYIALNHGGWKPHQQGLTEEKSQRQKSAKKFKCQCMLKNGETLVIQLERRIYVTQTETRLWVDQLSEMFPDSPKHQIEIVVQRHMQTVRRITNEILGVKETALLHELLDKLQEGDVSKVLHNHPSSESFWSAINASHWPITKKITDKNMAHLVQNLLVTEIISFRKFEIDSFAEGLKNLEFLDATKNNKEVCFKLLCNSIEQTLTPDEFNNLFDASVQRPSDFAQLHSYDWFMDYVMLVRRNSYVCCSSLLAFNQFHLMVSLTTLC</sequence>
<feature type="compositionally biased region" description="Polar residues" evidence="1">
    <location>
        <begin position="1"/>
        <end position="11"/>
    </location>
</feature>
<dbReference type="CDD" id="cd14279">
    <property type="entry name" value="CUE"/>
    <property type="match status" value="1"/>
</dbReference>
<proteinExistence type="predicted"/>
<accession>A0A3M6U9N7</accession>
<dbReference type="AlphaFoldDB" id="A0A3M6U9N7"/>
<evidence type="ECO:0000313" key="2">
    <source>
        <dbReference type="EMBL" id="RMX50259.1"/>
    </source>
</evidence>
<name>A0A3M6U9N7_POCDA</name>
<keyword evidence="3" id="KW-1185">Reference proteome</keyword>
<comment type="caution">
    <text evidence="2">The sequence shown here is derived from an EMBL/GenBank/DDBJ whole genome shotgun (WGS) entry which is preliminary data.</text>
</comment>
<evidence type="ECO:0000256" key="1">
    <source>
        <dbReference type="SAM" id="MobiDB-lite"/>
    </source>
</evidence>